<dbReference type="Pfam" id="PF00293">
    <property type="entry name" value="NUDIX"/>
    <property type="match status" value="1"/>
</dbReference>
<dbReference type="AlphaFoldDB" id="A0A1H4NXL7"/>
<dbReference type="PROSITE" id="PS51462">
    <property type="entry name" value="NUDIX"/>
    <property type="match status" value="1"/>
</dbReference>
<dbReference type="GO" id="GO:0016787">
    <property type="term" value="F:hydrolase activity"/>
    <property type="evidence" value="ECO:0007669"/>
    <property type="project" value="UniProtKB-KW"/>
</dbReference>
<dbReference type="InterPro" id="IPR020476">
    <property type="entry name" value="Nudix_hydrolase"/>
</dbReference>
<dbReference type="PANTHER" id="PTHR43046">
    <property type="entry name" value="GDP-MANNOSE MANNOSYL HYDROLASE"/>
    <property type="match status" value="1"/>
</dbReference>
<dbReference type="SUPFAM" id="SSF55811">
    <property type="entry name" value="Nudix"/>
    <property type="match status" value="1"/>
</dbReference>
<dbReference type="Gene3D" id="3.90.79.10">
    <property type="entry name" value="Nucleoside Triphosphate Pyrophosphohydrolase"/>
    <property type="match status" value="1"/>
</dbReference>
<comment type="cofactor">
    <cofactor evidence="1">
        <name>Mg(2+)</name>
        <dbReference type="ChEBI" id="CHEBI:18420"/>
    </cofactor>
</comment>
<evidence type="ECO:0000313" key="7">
    <source>
        <dbReference type="Proteomes" id="UP000199183"/>
    </source>
</evidence>
<keyword evidence="3 4" id="KW-0378">Hydrolase</keyword>
<dbReference type="PRINTS" id="PR00502">
    <property type="entry name" value="NUDIXFAMILY"/>
</dbReference>
<keyword evidence="7" id="KW-1185">Reference proteome</keyword>
<dbReference type="InterPro" id="IPR015797">
    <property type="entry name" value="NUDIX_hydrolase-like_dom_sf"/>
</dbReference>
<accession>A0A1H4NXL7</accession>
<dbReference type="RefSeq" id="WP_091184356.1">
    <property type="nucleotide sequence ID" value="NZ_FNRY01000001.1"/>
</dbReference>
<dbReference type="STRING" id="640635.SAMN04489806_2337"/>
<reference evidence="6 7" key="1">
    <citation type="submission" date="2016-10" db="EMBL/GenBank/DDBJ databases">
        <authorList>
            <person name="de Groot N.N."/>
        </authorList>
    </citation>
    <scope>NUCLEOTIDE SEQUENCE [LARGE SCALE GENOMIC DNA]</scope>
    <source>
        <strain evidence="6 7">DSM 21799</strain>
    </source>
</reference>
<organism evidence="6 7">
    <name type="scientific">Paramicrobacterium humi</name>
    <dbReference type="NCBI Taxonomy" id="640635"/>
    <lineage>
        <taxon>Bacteria</taxon>
        <taxon>Bacillati</taxon>
        <taxon>Actinomycetota</taxon>
        <taxon>Actinomycetes</taxon>
        <taxon>Micrococcales</taxon>
        <taxon>Microbacteriaceae</taxon>
        <taxon>Paramicrobacterium</taxon>
    </lineage>
</organism>
<dbReference type="InterPro" id="IPR000086">
    <property type="entry name" value="NUDIX_hydrolase_dom"/>
</dbReference>
<evidence type="ECO:0000256" key="1">
    <source>
        <dbReference type="ARBA" id="ARBA00001946"/>
    </source>
</evidence>
<dbReference type="PROSITE" id="PS00893">
    <property type="entry name" value="NUDIX_BOX"/>
    <property type="match status" value="1"/>
</dbReference>
<dbReference type="Proteomes" id="UP000199183">
    <property type="component" value="Unassembled WGS sequence"/>
</dbReference>
<dbReference type="InterPro" id="IPR020084">
    <property type="entry name" value="NUDIX_hydrolase_CS"/>
</dbReference>
<dbReference type="EMBL" id="FNRY01000001">
    <property type="protein sequence ID" value="SEC00007.1"/>
    <property type="molecule type" value="Genomic_DNA"/>
</dbReference>
<proteinExistence type="inferred from homology"/>
<comment type="similarity">
    <text evidence="2 4">Belongs to the Nudix hydrolase family.</text>
</comment>
<evidence type="ECO:0000256" key="4">
    <source>
        <dbReference type="RuleBase" id="RU003476"/>
    </source>
</evidence>
<sequence>MPESGEDILAAGAVVSDDEGRVLLVQRGTEPQKGRWTVPGGRREPGETLPQTAAREVFEETGLTVAVGKELWSLRIPLGDGRYYEVHDFAATLVGGTLAAGDDADDVRWLLPEKLSQYPLTDGLLDYLRRAGIVPPDA</sequence>
<evidence type="ECO:0000313" key="6">
    <source>
        <dbReference type="EMBL" id="SEC00007.1"/>
    </source>
</evidence>
<gene>
    <name evidence="6" type="ORF">SAMN04489806_2337</name>
</gene>
<dbReference type="CDD" id="cd04673">
    <property type="entry name" value="NUDIX_ADPRase"/>
    <property type="match status" value="1"/>
</dbReference>
<evidence type="ECO:0000256" key="2">
    <source>
        <dbReference type="ARBA" id="ARBA00005582"/>
    </source>
</evidence>
<dbReference type="OrthoDB" id="9804442at2"/>
<dbReference type="PANTHER" id="PTHR43046:SF14">
    <property type="entry name" value="MUTT_NUDIX FAMILY PROTEIN"/>
    <property type="match status" value="1"/>
</dbReference>
<protein>
    <submittedName>
        <fullName evidence="6">ADP-ribose pyrophosphatase YjhB, NUDIX family</fullName>
    </submittedName>
</protein>
<evidence type="ECO:0000259" key="5">
    <source>
        <dbReference type="PROSITE" id="PS51462"/>
    </source>
</evidence>
<name>A0A1H4NXL7_9MICO</name>
<evidence type="ECO:0000256" key="3">
    <source>
        <dbReference type="ARBA" id="ARBA00022801"/>
    </source>
</evidence>
<feature type="domain" description="Nudix hydrolase" evidence="5">
    <location>
        <begin position="6"/>
        <end position="133"/>
    </location>
</feature>